<protein>
    <submittedName>
        <fullName evidence="1">Uncharacterized protein</fullName>
    </submittedName>
</protein>
<dbReference type="EMBL" id="UINC01001914">
    <property type="protein sequence ID" value="SUZ90685.1"/>
    <property type="molecule type" value="Genomic_DNA"/>
</dbReference>
<gene>
    <name evidence="1" type="ORF">METZ01_LOCUS43539</name>
</gene>
<reference evidence="1" key="1">
    <citation type="submission" date="2018-05" db="EMBL/GenBank/DDBJ databases">
        <authorList>
            <person name="Lanie J.A."/>
            <person name="Ng W.-L."/>
            <person name="Kazmierczak K.M."/>
            <person name="Andrzejewski T.M."/>
            <person name="Davidsen T.M."/>
            <person name="Wayne K.J."/>
            <person name="Tettelin H."/>
            <person name="Glass J.I."/>
            <person name="Rusch D."/>
            <person name="Podicherti R."/>
            <person name="Tsui H.-C.T."/>
            <person name="Winkler M.E."/>
        </authorList>
    </citation>
    <scope>NUCLEOTIDE SEQUENCE</scope>
</reference>
<organism evidence="1">
    <name type="scientific">marine metagenome</name>
    <dbReference type="NCBI Taxonomy" id="408172"/>
    <lineage>
        <taxon>unclassified sequences</taxon>
        <taxon>metagenomes</taxon>
        <taxon>ecological metagenomes</taxon>
    </lineage>
</organism>
<name>A0A381RFV0_9ZZZZ</name>
<accession>A0A381RFV0</accession>
<evidence type="ECO:0000313" key="1">
    <source>
        <dbReference type="EMBL" id="SUZ90685.1"/>
    </source>
</evidence>
<proteinExistence type="predicted"/>
<feature type="non-terminal residue" evidence="1">
    <location>
        <position position="42"/>
    </location>
</feature>
<dbReference type="AlphaFoldDB" id="A0A381RFV0"/>
<sequence>MAAGHPPKTLFGEFNAKYNNSLYSQTIQEILDGPLFNGIINS</sequence>